<dbReference type="AlphaFoldDB" id="A0AAD7N4F6"/>
<name>A0AAD7N4F6_9AGAR</name>
<evidence type="ECO:0000313" key="2">
    <source>
        <dbReference type="Proteomes" id="UP001215280"/>
    </source>
</evidence>
<sequence>MSGYSSFPETKFMLQPSASLTKAVHPPSISRKCPEDVLKLIFIHCPDPTLASAAVVCTSWTAPAQHALLSVLPTERERRFRILPSKRDIHHFGWVCSLPQEGLLLLKAFEGGDAADCTDGREVSEVILYSSAICNVRCLSHLGLGILDTDAKPAGTLCPRSCGSPTIRSTNLFDSIPNLVRACSTGLQRLDLRILRMESHQFSVMTDVLLGVPQLPHLRLDWADSTRDYLDEMVTHLPKLPNLRHL</sequence>
<gene>
    <name evidence="1" type="ORF">DFH07DRAFT_963855</name>
</gene>
<dbReference type="InterPro" id="IPR036047">
    <property type="entry name" value="F-box-like_dom_sf"/>
</dbReference>
<accession>A0AAD7N4F6</accession>
<proteinExistence type="predicted"/>
<protein>
    <recommendedName>
        <fullName evidence="3">F-box domain-containing protein</fullName>
    </recommendedName>
</protein>
<organism evidence="1 2">
    <name type="scientific">Mycena maculata</name>
    <dbReference type="NCBI Taxonomy" id="230809"/>
    <lineage>
        <taxon>Eukaryota</taxon>
        <taxon>Fungi</taxon>
        <taxon>Dikarya</taxon>
        <taxon>Basidiomycota</taxon>
        <taxon>Agaricomycotina</taxon>
        <taxon>Agaricomycetes</taxon>
        <taxon>Agaricomycetidae</taxon>
        <taxon>Agaricales</taxon>
        <taxon>Marasmiineae</taxon>
        <taxon>Mycenaceae</taxon>
        <taxon>Mycena</taxon>
    </lineage>
</organism>
<dbReference type="SUPFAM" id="SSF81383">
    <property type="entry name" value="F-box domain"/>
    <property type="match status" value="1"/>
</dbReference>
<dbReference type="Proteomes" id="UP001215280">
    <property type="component" value="Unassembled WGS sequence"/>
</dbReference>
<evidence type="ECO:0000313" key="1">
    <source>
        <dbReference type="EMBL" id="KAJ7744022.1"/>
    </source>
</evidence>
<comment type="caution">
    <text evidence="1">The sequence shown here is derived from an EMBL/GenBank/DDBJ whole genome shotgun (WGS) entry which is preliminary data.</text>
</comment>
<evidence type="ECO:0008006" key="3">
    <source>
        <dbReference type="Google" id="ProtNLM"/>
    </source>
</evidence>
<dbReference type="SUPFAM" id="SSF52047">
    <property type="entry name" value="RNI-like"/>
    <property type="match status" value="1"/>
</dbReference>
<keyword evidence="2" id="KW-1185">Reference proteome</keyword>
<reference evidence="1" key="1">
    <citation type="submission" date="2023-03" db="EMBL/GenBank/DDBJ databases">
        <title>Massive genome expansion in bonnet fungi (Mycena s.s.) driven by repeated elements and novel gene families across ecological guilds.</title>
        <authorList>
            <consortium name="Lawrence Berkeley National Laboratory"/>
            <person name="Harder C.B."/>
            <person name="Miyauchi S."/>
            <person name="Viragh M."/>
            <person name="Kuo A."/>
            <person name="Thoen E."/>
            <person name="Andreopoulos B."/>
            <person name="Lu D."/>
            <person name="Skrede I."/>
            <person name="Drula E."/>
            <person name="Henrissat B."/>
            <person name="Morin E."/>
            <person name="Kohler A."/>
            <person name="Barry K."/>
            <person name="LaButti K."/>
            <person name="Morin E."/>
            <person name="Salamov A."/>
            <person name="Lipzen A."/>
            <person name="Mereny Z."/>
            <person name="Hegedus B."/>
            <person name="Baldrian P."/>
            <person name="Stursova M."/>
            <person name="Weitz H."/>
            <person name="Taylor A."/>
            <person name="Grigoriev I.V."/>
            <person name="Nagy L.G."/>
            <person name="Martin F."/>
            <person name="Kauserud H."/>
        </authorList>
    </citation>
    <scope>NUCLEOTIDE SEQUENCE</scope>
    <source>
        <strain evidence="1">CBHHK188m</strain>
    </source>
</reference>
<dbReference type="EMBL" id="JARJLG010000109">
    <property type="protein sequence ID" value="KAJ7744022.1"/>
    <property type="molecule type" value="Genomic_DNA"/>
</dbReference>